<evidence type="ECO:0000256" key="6">
    <source>
        <dbReference type="ARBA" id="ARBA00022598"/>
    </source>
</evidence>
<dbReference type="FunFam" id="3.30.470.20:FF:000004">
    <property type="entry name" value="Carbamoyl-phosphate synthase (glutamine-hydrolyzing)"/>
    <property type="match status" value="1"/>
</dbReference>
<evidence type="ECO:0000256" key="17">
    <source>
        <dbReference type="ARBA" id="ARBA00044334"/>
    </source>
</evidence>
<feature type="domain" description="ATP-grasp" evidence="21">
    <location>
        <begin position="213"/>
        <end position="405"/>
    </location>
</feature>
<dbReference type="FunFam" id="3.30.470.20:FF:000001">
    <property type="entry name" value="Carbamoyl-phosphate synthase large chain"/>
    <property type="match status" value="1"/>
</dbReference>
<comment type="subunit">
    <text evidence="13">Heterodimer composed of 2 chains; the small (or glutamine) chain promotes the hydrolysis of glutamine to ammonia, which is used by the large (or ammonia) chain to synthesize carbamoyl phosphate.</text>
</comment>
<dbReference type="PROSITE" id="PS00866">
    <property type="entry name" value="CPSASE_1"/>
    <property type="match status" value="2"/>
</dbReference>
<dbReference type="FunFam" id="3.40.50.20:FF:000001">
    <property type="entry name" value="Carbamoyl-phosphate synthase large chain"/>
    <property type="match status" value="1"/>
</dbReference>
<dbReference type="AlphaFoldDB" id="A0A060SXR5"/>
<evidence type="ECO:0000256" key="3">
    <source>
        <dbReference type="ARBA" id="ARBA00005077"/>
    </source>
</evidence>
<evidence type="ECO:0000256" key="1">
    <source>
        <dbReference type="ARBA" id="ARBA00001947"/>
    </source>
</evidence>
<reference evidence="23" key="1">
    <citation type="submission" date="2014-01" db="EMBL/GenBank/DDBJ databases">
        <title>The genome of the white-rot fungus Pycnoporus cinnabarinus: a basidiomycete model with a versatile arsenal for lignocellulosic biomass breakdown.</title>
        <authorList>
            <person name="Levasseur A."/>
            <person name="Lomascolo A."/>
            <person name="Ruiz-Duenas F.J."/>
            <person name="Uzan E."/>
            <person name="Piumi F."/>
            <person name="Kues U."/>
            <person name="Ram A.F.J."/>
            <person name="Murat C."/>
            <person name="Haon M."/>
            <person name="Benoit I."/>
            <person name="Arfi Y."/>
            <person name="Chevret D."/>
            <person name="Drula E."/>
            <person name="Kwon M.J."/>
            <person name="Gouret P."/>
            <person name="Lesage-Meessen L."/>
            <person name="Lombard V."/>
            <person name="Mariette J."/>
            <person name="Noirot C."/>
            <person name="Park J."/>
            <person name="Patyshakuliyeva A."/>
            <person name="Wieneger R.A.B."/>
            <person name="Wosten H.A.B."/>
            <person name="Martin F."/>
            <person name="Coutinho P.M."/>
            <person name="de Vries R."/>
            <person name="Martinez A.T."/>
            <person name="Klopp C."/>
            <person name="Pontarotti P."/>
            <person name="Henrissat B."/>
            <person name="Record E."/>
        </authorList>
    </citation>
    <scope>NUCLEOTIDE SEQUENCE [LARGE SCALE GENOMIC DNA]</scope>
    <source>
        <strain evidence="23">BRFM137</strain>
    </source>
</reference>
<evidence type="ECO:0000259" key="21">
    <source>
        <dbReference type="PROSITE" id="PS50975"/>
    </source>
</evidence>
<dbReference type="OMA" id="FPFNKFP"/>
<evidence type="ECO:0000256" key="5">
    <source>
        <dbReference type="ARBA" id="ARBA00012738"/>
    </source>
</evidence>
<sequence length="1169" mass="128751">MTMGLLRLQPSWSPSRILGPARFTRHLHVSHARRALAPTRPVRAVAQAAVGSYGEQSSEGEHTLNSPSELARKLSAKVLPKIPRPDVRKVLIVGSGGLSIGQAGEFDYSGSQALKALREEGVDAVLINPNIATWQTSHQLASEVYFLPITPDYVAYVLEKERPDGILLTFGGQSALNVGIELDRMGVLDRLGVRVLGTPIRTLEVSEDRDLFVQALKEIDIPVATSTAVSSVNDALKAAEKIGYPVILRSAFTLGGLGSGFANNPDELRDLAAKSLSLSPQVLIERSMKGWKELEYEVVRDAADNTIICCNMENFDPLGTHTGDSIVVAPSQTLPDDEYHMLRSAALKVIRHLGVVGECNIQYALNPTSREYCVIEVNARLSRSSALASKATGYPLAYTAAKIALGHTLPELPNAVTKTTTACFEPSLDYIVTKIPKWDLAKFTAVNREVGSAMKSVGEVMAIGRTFEESLQKAIRQVDPRWKGFEAYIEPEDIDRALSKPTDMRLFAIAYAIFNKQYSIDKIHDLTKIDKWFLYKIENIVNTVYALKAAGSLEAIDKELMQRAKRMGFSDAHIADLVSSSELAVRAQRKSFGITPFVKRIDTLAAEYPAHTNYLYTTYNASEHDVEFDEHGTIVLGSGVYRIGSSVEFDWCAVTCARKLREMGKRTIMVNYNPETVSTDFDEADRLYFEELGFERVMDIYELEQAQGVIVSVGGQLPQNIALRLKQTGVNVLGTDPEKIDSAEDRHKFSSILDSIGVDQPEWAEVTSVDAAKEFAQRVGYPVLIRPSYVLSGAAMNVVYEESALEYNLSAAASVSPLHPVVITKFIDNAQEIDVDAVAHKGRLLLHAISEHVENAGVHSGDATLVLPPFSLTDDEMLRLKEIAAKVAAAFEISGPYNMQVIRKPSETPGEPAEFKVIECNLRASRSFPFVSKVLGRNFVDTATAAIVDQDVPEPVDLMAQKRNYTAVKVSQFSWTRLAGADPFLGVEMASTGEVASFGKDIQEAYWAALLSTTGFKKPRPNTGVLIGGDITKPEMKTIAKGLIDLGFKLYCSSPVVEEFLNSIPYVKAKRIFFPKTDKRLLREVFDEYDIECVINLAKARGKDATDEDYVARRNAVDFGLPLLNNARCAQLFVESLAKKIPEGGLKPYTEGRIPSEVKSWREWVGFRA</sequence>
<dbReference type="PANTHER" id="PTHR11405:SF53">
    <property type="entry name" value="CARBAMOYL-PHOSPHATE SYNTHASE [AMMONIA], MITOCHONDRIAL"/>
    <property type="match status" value="1"/>
</dbReference>
<dbReference type="GO" id="GO:0005739">
    <property type="term" value="C:mitochondrion"/>
    <property type="evidence" value="ECO:0007669"/>
    <property type="project" value="UniProtKB-SubCell"/>
</dbReference>
<organism evidence="23 24">
    <name type="scientific">Pycnoporus cinnabarinus</name>
    <name type="common">Cinnabar-red polypore</name>
    <name type="synonym">Trametes cinnabarina</name>
    <dbReference type="NCBI Taxonomy" id="5643"/>
    <lineage>
        <taxon>Eukaryota</taxon>
        <taxon>Fungi</taxon>
        <taxon>Dikarya</taxon>
        <taxon>Basidiomycota</taxon>
        <taxon>Agaricomycotina</taxon>
        <taxon>Agaricomycetes</taxon>
        <taxon>Polyporales</taxon>
        <taxon>Polyporaceae</taxon>
        <taxon>Trametes</taxon>
    </lineage>
</organism>
<evidence type="ECO:0000256" key="11">
    <source>
        <dbReference type="ARBA" id="ARBA00023128"/>
    </source>
</evidence>
<comment type="cofactor">
    <cofactor evidence="1">
        <name>Zn(2+)</name>
        <dbReference type="ChEBI" id="CHEBI:29105"/>
    </cofactor>
</comment>
<dbReference type="PROSITE" id="PS00867">
    <property type="entry name" value="CPSASE_2"/>
    <property type="match status" value="2"/>
</dbReference>
<dbReference type="InterPro" id="IPR036897">
    <property type="entry name" value="CarbamoylP_synth_lsu_oligo_sf"/>
</dbReference>
<dbReference type="HOGENOM" id="CLU_000513_1_3_1"/>
<comment type="caution">
    <text evidence="23">The sequence shown here is derived from an EMBL/GenBank/DDBJ whole genome shotgun (WGS) entry which is preliminary data.</text>
</comment>
<dbReference type="PROSITE" id="PS50975">
    <property type="entry name" value="ATP_GRASP"/>
    <property type="match status" value="2"/>
</dbReference>
<keyword evidence="6" id="KW-0436">Ligase</keyword>
<dbReference type="FunFam" id="1.10.1030.10:FF:000001">
    <property type="entry name" value="Carbamoyl-phosphate synthase large chain"/>
    <property type="match status" value="1"/>
</dbReference>
<evidence type="ECO:0000256" key="7">
    <source>
        <dbReference type="ARBA" id="ARBA00022723"/>
    </source>
</evidence>
<evidence type="ECO:0000256" key="20">
    <source>
        <dbReference type="PROSITE-ProRule" id="PRU00409"/>
    </source>
</evidence>
<name>A0A060SXR5_PYCCI</name>
<comment type="subcellular location">
    <subcellularLocation>
        <location evidence="2">Mitochondrion</location>
    </subcellularLocation>
</comment>
<dbReference type="NCBIfam" id="NF009455">
    <property type="entry name" value="PRK12815.1"/>
    <property type="match status" value="1"/>
</dbReference>
<dbReference type="Gene3D" id="3.40.50.1380">
    <property type="entry name" value="Methylglyoxal synthase-like domain"/>
    <property type="match status" value="1"/>
</dbReference>
<dbReference type="SUPFAM" id="SSF52335">
    <property type="entry name" value="Methylglyoxal synthase-like"/>
    <property type="match status" value="1"/>
</dbReference>
<dbReference type="GO" id="GO:0046872">
    <property type="term" value="F:metal ion binding"/>
    <property type="evidence" value="ECO:0007669"/>
    <property type="project" value="UniProtKB-KW"/>
</dbReference>
<comment type="catalytic activity">
    <reaction evidence="18">
        <text>hydrogencarbonate + NH4(+) + 2 ATP = carbamoyl phosphate + 2 ADP + phosphate + 2 H(+)</text>
        <dbReference type="Rhea" id="RHEA:18029"/>
        <dbReference type="ChEBI" id="CHEBI:15378"/>
        <dbReference type="ChEBI" id="CHEBI:17544"/>
        <dbReference type="ChEBI" id="CHEBI:28938"/>
        <dbReference type="ChEBI" id="CHEBI:30616"/>
        <dbReference type="ChEBI" id="CHEBI:43474"/>
        <dbReference type="ChEBI" id="CHEBI:58228"/>
        <dbReference type="ChEBI" id="CHEBI:456216"/>
        <dbReference type="EC" id="6.3.4.16"/>
    </reaction>
</comment>
<keyword evidence="24" id="KW-1185">Reference proteome</keyword>
<dbReference type="InterPro" id="IPR058047">
    <property type="entry name" value="CPSase_preATP-grasp"/>
</dbReference>
<feature type="domain" description="ATP-grasp" evidence="21">
    <location>
        <begin position="750"/>
        <end position="948"/>
    </location>
</feature>
<dbReference type="SUPFAM" id="SSF48108">
    <property type="entry name" value="Carbamoyl phosphate synthetase, large subunit connection domain"/>
    <property type="match status" value="1"/>
</dbReference>
<evidence type="ECO:0000256" key="15">
    <source>
        <dbReference type="ARBA" id="ARBA00044249"/>
    </source>
</evidence>
<evidence type="ECO:0000313" key="23">
    <source>
        <dbReference type="EMBL" id="CDO77049.1"/>
    </source>
</evidence>
<dbReference type="FunFam" id="3.40.50.20:FF:000002">
    <property type="entry name" value="Carbamoyl-phosphate synthase large chain"/>
    <property type="match status" value="1"/>
</dbReference>
<feature type="domain" description="MGS-like" evidence="22">
    <location>
        <begin position="1016"/>
        <end position="1169"/>
    </location>
</feature>
<dbReference type="GO" id="GO:0006526">
    <property type="term" value="P:L-arginine biosynthetic process"/>
    <property type="evidence" value="ECO:0007669"/>
    <property type="project" value="UniProtKB-ARBA"/>
</dbReference>
<dbReference type="InterPro" id="IPR011761">
    <property type="entry name" value="ATP-grasp"/>
</dbReference>
<dbReference type="SMART" id="SM01096">
    <property type="entry name" value="CPSase_L_D3"/>
    <property type="match status" value="1"/>
</dbReference>
<evidence type="ECO:0000256" key="9">
    <source>
        <dbReference type="ARBA" id="ARBA00022741"/>
    </source>
</evidence>
<evidence type="ECO:0000256" key="14">
    <source>
        <dbReference type="ARBA" id="ARBA00044063"/>
    </source>
</evidence>
<keyword evidence="12" id="KW-0464">Manganese</keyword>
<dbReference type="NCBIfam" id="TIGR01369">
    <property type="entry name" value="CPSaseII_lrg"/>
    <property type="match status" value="1"/>
</dbReference>
<dbReference type="GO" id="GO:0004088">
    <property type="term" value="F:carbamoyl-phosphate synthase (glutamine-hydrolyzing) activity"/>
    <property type="evidence" value="ECO:0007669"/>
    <property type="project" value="UniProtKB-EC"/>
</dbReference>
<comment type="catalytic activity">
    <reaction evidence="19">
        <text>hydrogencarbonate + L-glutamine + 2 ATP + H2O = carbamoyl phosphate + L-glutamate + 2 ADP + phosphate + 2 H(+)</text>
        <dbReference type="Rhea" id="RHEA:18633"/>
        <dbReference type="ChEBI" id="CHEBI:15377"/>
        <dbReference type="ChEBI" id="CHEBI:15378"/>
        <dbReference type="ChEBI" id="CHEBI:17544"/>
        <dbReference type="ChEBI" id="CHEBI:29985"/>
        <dbReference type="ChEBI" id="CHEBI:30616"/>
        <dbReference type="ChEBI" id="CHEBI:43474"/>
        <dbReference type="ChEBI" id="CHEBI:58228"/>
        <dbReference type="ChEBI" id="CHEBI:58359"/>
        <dbReference type="ChEBI" id="CHEBI:456216"/>
        <dbReference type="EC" id="6.3.5.5"/>
    </reaction>
</comment>
<dbReference type="PRINTS" id="PR00098">
    <property type="entry name" value="CPSASE"/>
</dbReference>
<dbReference type="GO" id="GO:0004087">
    <property type="term" value="F:carbamoyl-phosphate synthase (ammonia) activity"/>
    <property type="evidence" value="ECO:0007669"/>
    <property type="project" value="UniProtKB-EC"/>
</dbReference>
<evidence type="ECO:0000259" key="22">
    <source>
        <dbReference type="PROSITE" id="PS51855"/>
    </source>
</evidence>
<evidence type="ECO:0000256" key="4">
    <source>
        <dbReference type="ARBA" id="ARBA00009799"/>
    </source>
</evidence>
<evidence type="ECO:0000256" key="18">
    <source>
        <dbReference type="ARBA" id="ARBA00047359"/>
    </source>
</evidence>
<evidence type="ECO:0000256" key="8">
    <source>
        <dbReference type="ARBA" id="ARBA00022737"/>
    </source>
</evidence>
<dbReference type="PANTHER" id="PTHR11405">
    <property type="entry name" value="CARBAMOYLTRANSFERASE FAMILY MEMBER"/>
    <property type="match status" value="1"/>
</dbReference>
<dbReference type="Gene3D" id="3.30.470.20">
    <property type="entry name" value="ATP-grasp fold, B domain"/>
    <property type="match status" value="2"/>
</dbReference>
<dbReference type="InterPro" id="IPR005480">
    <property type="entry name" value="CPSase_lsu_oligo"/>
</dbReference>
<dbReference type="EC" id="6.3.5.5" evidence="5"/>
<keyword evidence="11" id="KW-0496">Mitochondrion</keyword>
<dbReference type="InterPro" id="IPR011607">
    <property type="entry name" value="MGS-like_dom"/>
</dbReference>
<dbReference type="PROSITE" id="PS51855">
    <property type="entry name" value="MGS"/>
    <property type="match status" value="1"/>
</dbReference>
<dbReference type="SUPFAM" id="SSF52440">
    <property type="entry name" value="PreATP-grasp domain"/>
    <property type="match status" value="2"/>
</dbReference>
<dbReference type="STRING" id="5643.A0A060SXR5"/>
<evidence type="ECO:0000256" key="12">
    <source>
        <dbReference type="ARBA" id="ARBA00023211"/>
    </source>
</evidence>
<keyword evidence="9 20" id="KW-0547">Nucleotide-binding</keyword>
<comment type="pathway">
    <text evidence="3">Amino-acid biosynthesis; L-arginine biosynthesis; carbamoyl phosphate from bicarbonate: step 1/1.</text>
</comment>
<dbReference type="InterPro" id="IPR036914">
    <property type="entry name" value="MGS-like_dom_sf"/>
</dbReference>
<dbReference type="Pfam" id="PF02787">
    <property type="entry name" value="CPSase_L_D3"/>
    <property type="match status" value="1"/>
</dbReference>
<comment type="similarity">
    <text evidence="4">Belongs to the CarB family.</text>
</comment>
<dbReference type="NCBIfam" id="NF003671">
    <property type="entry name" value="PRK05294.1"/>
    <property type="match status" value="1"/>
</dbReference>
<evidence type="ECO:0000313" key="24">
    <source>
        <dbReference type="Proteomes" id="UP000029665"/>
    </source>
</evidence>
<gene>
    <name evidence="23" type="ORF">BN946_scf184403.g24</name>
</gene>
<evidence type="ECO:0000256" key="13">
    <source>
        <dbReference type="ARBA" id="ARBA00044031"/>
    </source>
</evidence>
<dbReference type="Proteomes" id="UP000029665">
    <property type="component" value="Unassembled WGS sequence"/>
</dbReference>
<accession>A0A060SXR5</accession>
<dbReference type="InterPro" id="IPR013815">
    <property type="entry name" value="ATP_grasp_subdomain_1"/>
</dbReference>
<keyword evidence="7" id="KW-0479">Metal-binding</keyword>
<dbReference type="Gene3D" id="1.10.1030.10">
    <property type="entry name" value="Carbamoyl-phosphate synthetase, large subunit oligomerisation domain"/>
    <property type="match status" value="1"/>
</dbReference>
<evidence type="ECO:0000256" key="10">
    <source>
        <dbReference type="ARBA" id="ARBA00022840"/>
    </source>
</evidence>
<dbReference type="SUPFAM" id="SSF56059">
    <property type="entry name" value="Glutathione synthetase ATP-binding domain-like"/>
    <property type="match status" value="2"/>
</dbReference>
<dbReference type="InterPro" id="IPR006275">
    <property type="entry name" value="CPSase_lsu"/>
</dbReference>
<evidence type="ECO:0000256" key="2">
    <source>
        <dbReference type="ARBA" id="ARBA00004173"/>
    </source>
</evidence>
<evidence type="ECO:0000256" key="16">
    <source>
        <dbReference type="ARBA" id="ARBA00044318"/>
    </source>
</evidence>
<proteinExistence type="inferred from homology"/>
<dbReference type="InterPro" id="IPR005483">
    <property type="entry name" value="CPSase_dom"/>
</dbReference>
<dbReference type="Pfam" id="PF25596">
    <property type="entry name" value="CPSase_L_D1"/>
    <property type="match status" value="2"/>
</dbReference>
<dbReference type="Gene3D" id="3.30.1490.20">
    <property type="entry name" value="ATP-grasp fold, A domain"/>
    <property type="match status" value="1"/>
</dbReference>
<dbReference type="GO" id="GO:0005524">
    <property type="term" value="F:ATP binding"/>
    <property type="evidence" value="ECO:0007669"/>
    <property type="project" value="UniProtKB-UniRule"/>
</dbReference>
<dbReference type="Gene3D" id="3.40.50.20">
    <property type="match status" value="2"/>
</dbReference>
<dbReference type="EMBL" id="CCBP010000437">
    <property type="protein sequence ID" value="CDO77049.1"/>
    <property type="molecule type" value="Genomic_DNA"/>
</dbReference>
<keyword evidence="8" id="KW-0677">Repeat</keyword>
<evidence type="ECO:0000256" key="19">
    <source>
        <dbReference type="ARBA" id="ARBA00048816"/>
    </source>
</evidence>
<dbReference type="Pfam" id="PF02786">
    <property type="entry name" value="CPSase_L_D2"/>
    <property type="match status" value="2"/>
</dbReference>
<dbReference type="OrthoDB" id="1924069at2759"/>
<dbReference type="FunFam" id="3.30.1490.20:FF:000001">
    <property type="entry name" value="Carbamoyl-phosphate synthase large chain"/>
    <property type="match status" value="1"/>
</dbReference>
<protein>
    <recommendedName>
        <fullName evidence="16">Ammonium-dependent carbamoyl phosphate synthetase</fullName>
        <ecNumber evidence="14">6.3.4.16</ecNumber>
        <ecNumber evidence="5">6.3.5.5</ecNumber>
    </recommendedName>
    <alternativeName>
        <fullName evidence="15">Arginine-specific carbamoyl phosphate synthetase, ammonia chain</fullName>
    </alternativeName>
    <alternativeName>
        <fullName evidence="17">Glutamine-dependent carbamoyl phosphate synthetase</fullName>
    </alternativeName>
</protein>
<dbReference type="InterPro" id="IPR005479">
    <property type="entry name" value="CPAse_ATP-bd"/>
</dbReference>
<dbReference type="FunFam" id="3.40.50.1380:FF:000015">
    <property type="entry name" value="Carbamoyl-phosphate synthase arginine-specific large chain"/>
    <property type="match status" value="1"/>
</dbReference>
<keyword evidence="10 20" id="KW-0067">ATP-binding</keyword>
<dbReference type="InterPro" id="IPR016185">
    <property type="entry name" value="PreATP-grasp_dom_sf"/>
</dbReference>
<dbReference type="EC" id="6.3.4.16" evidence="14"/>